<protein>
    <recommendedName>
        <fullName evidence="12">L-threonylcarbamoyladenylate synthase</fullName>
        <ecNumber evidence="4">2.7.7.87</ecNumber>
    </recommendedName>
    <alternativeName>
        <fullName evidence="12">L-threonylcarbamoyladenylate synthase</fullName>
    </alternativeName>
</protein>
<proteinExistence type="inferred from homology"/>
<comment type="similarity">
    <text evidence="3">Belongs to the low molecular weight phosphotyrosine protein phosphatase family.</text>
</comment>
<reference evidence="16 17" key="1">
    <citation type="journal article" name="Front. Microbiol.">
        <title>Sugar Metabolism of the First Thermophilic Planctomycete Thermogutta terrifontis: Comparative Genomic and Transcriptomic Approaches.</title>
        <authorList>
            <person name="Elcheninov A.G."/>
            <person name="Menzel P."/>
            <person name="Gudbergsdottir S.R."/>
            <person name="Slesarev A.I."/>
            <person name="Kadnikov V.V."/>
            <person name="Krogh A."/>
            <person name="Bonch-Osmolovskaya E.A."/>
            <person name="Peng X."/>
            <person name="Kublanov I.V."/>
        </authorList>
    </citation>
    <scope>NUCLEOTIDE SEQUENCE [LARGE SCALE GENOMIC DNA]</scope>
    <source>
        <strain evidence="16 17">R1</strain>
    </source>
</reference>
<dbReference type="CDD" id="cd16344">
    <property type="entry name" value="LMWPAP"/>
    <property type="match status" value="1"/>
</dbReference>
<evidence type="ECO:0000256" key="9">
    <source>
        <dbReference type="ARBA" id="ARBA00022741"/>
    </source>
</evidence>
<name>A0A286RM53_9BACT</name>
<dbReference type="SUPFAM" id="SSF55821">
    <property type="entry name" value="YrdC/RibB"/>
    <property type="match status" value="1"/>
</dbReference>
<evidence type="ECO:0000256" key="4">
    <source>
        <dbReference type="ARBA" id="ARBA00012584"/>
    </source>
</evidence>
<evidence type="ECO:0000256" key="7">
    <source>
        <dbReference type="ARBA" id="ARBA00022694"/>
    </source>
</evidence>
<feature type="active site" description="Nucleophile" evidence="14">
    <location>
        <position position="227"/>
    </location>
</feature>
<dbReference type="PROSITE" id="PS51163">
    <property type="entry name" value="YRDC"/>
    <property type="match status" value="1"/>
</dbReference>
<dbReference type="Gene3D" id="3.90.870.10">
    <property type="entry name" value="DHBP synthase"/>
    <property type="match status" value="1"/>
</dbReference>
<dbReference type="Pfam" id="PF01300">
    <property type="entry name" value="Sua5_yciO_yrdC"/>
    <property type="match status" value="1"/>
</dbReference>
<evidence type="ECO:0000256" key="5">
    <source>
        <dbReference type="ARBA" id="ARBA00022490"/>
    </source>
</evidence>
<dbReference type="EC" id="2.7.7.87" evidence="4"/>
<dbReference type="GO" id="GO:0008033">
    <property type="term" value="P:tRNA processing"/>
    <property type="evidence" value="ECO:0007669"/>
    <property type="project" value="UniProtKB-KW"/>
</dbReference>
<dbReference type="SUPFAM" id="SSF52788">
    <property type="entry name" value="Phosphotyrosine protein phosphatases I"/>
    <property type="match status" value="1"/>
</dbReference>
<accession>A0A286RM53</accession>
<comment type="subcellular location">
    <subcellularLocation>
        <location evidence="1">Cytoplasm</location>
    </subcellularLocation>
</comment>
<dbReference type="InterPro" id="IPR050156">
    <property type="entry name" value="TC-AMP_synthase_SUA5"/>
</dbReference>
<keyword evidence="8" id="KW-0548">Nucleotidyltransferase</keyword>
<dbReference type="RefSeq" id="WP_095416628.1">
    <property type="nucleotide sequence ID" value="NZ_CP018477.1"/>
</dbReference>
<dbReference type="InterPro" id="IPR006070">
    <property type="entry name" value="Sua5-like_dom"/>
</dbReference>
<dbReference type="PANTHER" id="PTHR17490">
    <property type="entry name" value="SUA5"/>
    <property type="match status" value="1"/>
</dbReference>
<dbReference type="KEGG" id="ttf:THTE_4376"/>
<dbReference type="AlphaFoldDB" id="A0A286RM53"/>
<evidence type="ECO:0000256" key="14">
    <source>
        <dbReference type="PIRSR" id="PIRSR617867-1"/>
    </source>
</evidence>
<dbReference type="Gene3D" id="3.40.50.2300">
    <property type="match status" value="1"/>
</dbReference>
<dbReference type="NCBIfam" id="TIGR00057">
    <property type="entry name" value="L-threonylcarbamoyladenylate synthase"/>
    <property type="match status" value="1"/>
</dbReference>
<dbReference type="OrthoDB" id="9784339at2"/>
<keyword evidence="6" id="KW-0808">Transferase</keyword>
<keyword evidence="5" id="KW-0963">Cytoplasm</keyword>
<evidence type="ECO:0000256" key="1">
    <source>
        <dbReference type="ARBA" id="ARBA00004496"/>
    </source>
</evidence>
<evidence type="ECO:0000256" key="2">
    <source>
        <dbReference type="ARBA" id="ARBA00007663"/>
    </source>
</evidence>
<keyword evidence="10 16" id="KW-0378">Hydrolase</keyword>
<dbReference type="Proteomes" id="UP000215086">
    <property type="component" value="Chromosome"/>
</dbReference>
<dbReference type="GO" id="GO:0000049">
    <property type="term" value="F:tRNA binding"/>
    <property type="evidence" value="ECO:0007669"/>
    <property type="project" value="TreeGrafter"/>
</dbReference>
<dbReference type="GO" id="GO:0005737">
    <property type="term" value="C:cytoplasm"/>
    <property type="evidence" value="ECO:0007669"/>
    <property type="project" value="UniProtKB-SubCell"/>
</dbReference>
<dbReference type="GO" id="GO:0061710">
    <property type="term" value="F:L-threonylcarbamoyladenylate synthase"/>
    <property type="evidence" value="ECO:0007669"/>
    <property type="project" value="UniProtKB-EC"/>
</dbReference>
<dbReference type="InterPro" id="IPR017945">
    <property type="entry name" value="DHBP_synth_RibB-like_a/b_dom"/>
</dbReference>
<gene>
    <name evidence="16" type="ORF">THTE_4376</name>
</gene>
<dbReference type="GO" id="GO:0004725">
    <property type="term" value="F:protein tyrosine phosphatase activity"/>
    <property type="evidence" value="ECO:0007669"/>
    <property type="project" value="InterPro"/>
</dbReference>
<dbReference type="InterPro" id="IPR023485">
    <property type="entry name" value="Ptyr_pPase"/>
</dbReference>
<keyword evidence="7" id="KW-0819">tRNA processing</keyword>
<keyword evidence="17" id="KW-1185">Reference proteome</keyword>
<comment type="catalytic activity">
    <reaction evidence="13">
        <text>L-threonine + hydrogencarbonate + ATP = L-threonylcarbamoyladenylate + diphosphate + H2O</text>
        <dbReference type="Rhea" id="RHEA:36407"/>
        <dbReference type="ChEBI" id="CHEBI:15377"/>
        <dbReference type="ChEBI" id="CHEBI:17544"/>
        <dbReference type="ChEBI" id="CHEBI:30616"/>
        <dbReference type="ChEBI" id="CHEBI:33019"/>
        <dbReference type="ChEBI" id="CHEBI:57926"/>
        <dbReference type="ChEBI" id="CHEBI:73682"/>
        <dbReference type="EC" id="2.7.7.87"/>
    </reaction>
</comment>
<evidence type="ECO:0000256" key="10">
    <source>
        <dbReference type="ARBA" id="ARBA00022801"/>
    </source>
</evidence>
<feature type="active site" evidence="14">
    <location>
        <position position="233"/>
    </location>
</feature>
<dbReference type="InterPro" id="IPR017867">
    <property type="entry name" value="Tyr_phospatase_low_mol_wt"/>
</dbReference>
<evidence type="ECO:0000256" key="12">
    <source>
        <dbReference type="ARBA" id="ARBA00029774"/>
    </source>
</evidence>
<dbReference type="GO" id="GO:0003725">
    <property type="term" value="F:double-stranded RNA binding"/>
    <property type="evidence" value="ECO:0007669"/>
    <property type="project" value="InterPro"/>
</dbReference>
<dbReference type="GO" id="GO:0005524">
    <property type="term" value="F:ATP binding"/>
    <property type="evidence" value="ECO:0007669"/>
    <property type="project" value="UniProtKB-KW"/>
</dbReference>
<dbReference type="SMART" id="SM00226">
    <property type="entry name" value="LMWPc"/>
    <property type="match status" value="1"/>
</dbReference>
<evidence type="ECO:0000256" key="6">
    <source>
        <dbReference type="ARBA" id="ARBA00022679"/>
    </source>
</evidence>
<dbReference type="InterPro" id="IPR036196">
    <property type="entry name" value="Ptyr_pPase_sf"/>
</dbReference>
<dbReference type="PRINTS" id="PR00719">
    <property type="entry name" value="LMWPTPASE"/>
</dbReference>
<evidence type="ECO:0000256" key="8">
    <source>
        <dbReference type="ARBA" id="ARBA00022695"/>
    </source>
</evidence>
<dbReference type="PANTHER" id="PTHR17490:SF16">
    <property type="entry name" value="THREONYLCARBAMOYL-AMP SYNTHASE"/>
    <property type="match status" value="1"/>
</dbReference>
<evidence type="ECO:0000256" key="13">
    <source>
        <dbReference type="ARBA" id="ARBA00048366"/>
    </source>
</evidence>
<feature type="domain" description="YrdC-like" evidence="15">
    <location>
        <begin position="16"/>
        <end position="210"/>
    </location>
</feature>
<evidence type="ECO:0000256" key="11">
    <source>
        <dbReference type="ARBA" id="ARBA00022840"/>
    </source>
</evidence>
<evidence type="ECO:0000259" key="15">
    <source>
        <dbReference type="PROSITE" id="PS51163"/>
    </source>
</evidence>
<evidence type="ECO:0000313" key="17">
    <source>
        <dbReference type="Proteomes" id="UP000215086"/>
    </source>
</evidence>
<dbReference type="EMBL" id="CP018477">
    <property type="protein sequence ID" value="ASV76977.1"/>
    <property type="molecule type" value="Genomic_DNA"/>
</dbReference>
<keyword evidence="11" id="KW-0067">ATP-binding</keyword>
<sequence length="382" mass="41474">MTSPPIIKIREAEEPRDLVHRCVQALAEGQIVVMPTETIYGVAASVLVPHAVERLADMKGRKQGHAFTLALKSAEEIWDYVPDLPAVAWRLARRAWPGPLTLVVESRHPLSAARRFPPQVQRLVCPEGTLGFRVPDHFFISEVLRLLPAPLVLTSVNKTGEPPARSAEEAAANLPEVDIIFDDGPAVHGNASTVVKIEDGSWTILREGVLSKTAIAEMASAVILFVCAGNTCRSPMAQALCQAMLAEKLGCSPQQLRDFGVVVRSAGLEAYGGDGASPQAIEVLKQRGINLEGHMSQQLTDSLVQDADRIFTMTRALKEAVLARWPDAADRIDCLDPHGQDIADPFGGPLQAYEQCAKLIEDALRDRCEELLRLVVVPRSGA</sequence>
<keyword evidence="9" id="KW-0547">Nucleotide-binding</keyword>
<dbReference type="GO" id="GO:0006450">
    <property type="term" value="P:regulation of translational fidelity"/>
    <property type="evidence" value="ECO:0007669"/>
    <property type="project" value="TreeGrafter"/>
</dbReference>
<evidence type="ECO:0000256" key="3">
    <source>
        <dbReference type="ARBA" id="ARBA00011063"/>
    </source>
</evidence>
<organism evidence="16 17">
    <name type="scientific">Thermogutta terrifontis</name>
    <dbReference type="NCBI Taxonomy" id="1331910"/>
    <lineage>
        <taxon>Bacteria</taxon>
        <taxon>Pseudomonadati</taxon>
        <taxon>Planctomycetota</taxon>
        <taxon>Planctomycetia</taxon>
        <taxon>Pirellulales</taxon>
        <taxon>Thermoguttaceae</taxon>
        <taxon>Thermogutta</taxon>
    </lineage>
</organism>
<feature type="active site" description="Proton donor" evidence="14">
    <location>
        <position position="344"/>
    </location>
</feature>
<dbReference type="Pfam" id="PF01451">
    <property type="entry name" value="LMWPc"/>
    <property type="match status" value="1"/>
</dbReference>
<evidence type="ECO:0000313" key="16">
    <source>
        <dbReference type="EMBL" id="ASV76977.1"/>
    </source>
</evidence>
<comment type="similarity">
    <text evidence="2">Belongs to the SUA5 family.</text>
</comment>